<feature type="non-terminal residue" evidence="1">
    <location>
        <position position="1"/>
    </location>
</feature>
<gene>
    <name evidence="1" type="ORF">DERYTH_LOCUS16135</name>
</gene>
<evidence type="ECO:0000313" key="2">
    <source>
        <dbReference type="Proteomes" id="UP000789405"/>
    </source>
</evidence>
<dbReference type="Proteomes" id="UP000789405">
    <property type="component" value="Unassembled WGS sequence"/>
</dbReference>
<reference evidence="1" key="1">
    <citation type="submission" date="2021-06" db="EMBL/GenBank/DDBJ databases">
        <authorList>
            <person name="Kallberg Y."/>
            <person name="Tangrot J."/>
            <person name="Rosling A."/>
        </authorList>
    </citation>
    <scope>NUCLEOTIDE SEQUENCE</scope>
    <source>
        <strain evidence="1">MA453B</strain>
    </source>
</reference>
<dbReference type="OrthoDB" id="2324840at2759"/>
<dbReference type="AlphaFoldDB" id="A0A9N9IN18"/>
<dbReference type="EMBL" id="CAJVPY010013757">
    <property type="protein sequence ID" value="CAG8742523.1"/>
    <property type="molecule type" value="Genomic_DNA"/>
</dbReference>
<evidence type="ECO:0000313" key="1">
    <source>
        <dbReference type="EMBL" id="CAG8742523.1"/>
    </source>
</evidence>
<accession>A0A9N9IN18</accession>
<protein>
    <submittedName>
        <fullName evidence="1">18000_t:CDS:1</fullName>
    </submittedName>
</protein>
<keyword evidence="2" id="KW-1185">Reference proteome</keyword>
<sequence length="46" mass="5252">SSYEPFFGDLCISGNYVSNGGTGYYNYISFQNAHIEDYEVFQVVKK</sequence>
<comment type="caution">
    <text evidence="1">The sequence shown here is derived from an EMBL/GenBank/DDBJ whole genome shotgun (WGS) entry which is preliminary data.</text>
</comment>
<proteinExistence type="predicted"/>
<name>A0A9N9IN18_9GLOM</name>
<organism evidence="1 2">
    <name type="scientific">Dentiscutata erythropus</name>
    <dbReference type="NCBI Taxonomy" id="1348616"/>
    <lineage>
        <taxon>Eukaryota</taxon>
        <taxon>Fungi</taxon>
        <taxon>Fungi incertae sedis</taxon>
        <taxon>Mucoromycota</taxon>
        <taxon>Glomeromycotina</taxon>
        <taxon>Glomeromycetes</taxon>
        <taxon>Diversisporales</taxon>
        <taxon>Gigasporaceae</taxon>
        <taxon>Dentiscutata</taxon>
    </lineage>
</organism>